<dbReference type="Gene3D" id="3.40.50.300">
    <property type="entry name" value="P-loop containing nucleotide triphosphate hydrolases"/>
    <property type="match status" value="1"/>
</dbReference>
<dbReference type="OrthoDB" id="2052561at2"/>
<evidence type="ECO:0008006" key="3">
    <source>
        <dbReference type="Google" id="ProtNLM"/>
    </source>
</evidence>
<gene>
    <name evidence="1" type="ORF">A6K76_10305</name>
</gene>
<evidence type="ECO:0000313" key="2">
    <source>
        <dbReference type="Proteomes" id="UP000093482"/>
    </source>
</evidence>
<evidence type="ECO:0000313" key="1">
    <source>
        <dbReference type="EMBL" id="OCS90957.1"/>
    </source>
</evidence>
<dbReference type="RefSeq" id="WP_066463887.1">
    <property type="nucleotide sequence ID" value="NZ_MATO01000032.1"/>
</dbReference>
<dbReference type="InterPro" id="IPR027417">
    <property type="entry name" value="P-loop_NTPase"/>
</dbReference>
<reference evidence="1 2" key="1">
    <citation type="submission" date="2016-07" db="EMBL/GenBank/DDBJ databases">
        <title>Caryophanon latum genome sequencing.</title>
        <authorList>
            <person name="Verma A."/>
            <person name="Pal Y."/>
            <person name="Krishnamurthi S."/>
        </authorList>
    </citation>
    <scope>NUCLEOTIDE SEQUENCE [LARGE SCALE GENOMIC DNA]</scope>
    <source>
        <strain evidence="1 2">DSM 14151</strain>
    </source>
</reference>
<proteinExistence type="predicted"/>
<sequence>MLRAVLNARQHKSTIFTTNLTRAQLEHVYDKKLVSRAMRNVFLIKFEQATDKRIRRKRL</sequence>
<protein>
    <recommendedName>
        <fullName evidence="3">IstB-like ATP-binding protein domain-containing protein</fullName>
    </recommendedName>
</protein>
<dbReference type="EMBL" id="MATO01000032">
    <property type="protein sequence ID" value="OCS90957.1"/>
    <property type="molecule type" value="Genomic_DNA"/>
</dbReference>
<accession>A0A1C0YUU7</accession>
<organism evidence="1 2">
    <name type="scientific">Caryophanon latum</name>
    <dbReference type="NCBI Taxonomy" id="33977"/>
    <lineage>
        <taxon>Bacteria</taxon>
        <taxon>Bacillati</taxon>
        <taxon>Bacillota</taxon>
        <taxon>Bacilli</taxon>
        <taxon>Bacillales</taxon>
        <taxon>Caryophanaceae</taxon>
        <taxon>Caryophanon</taxon>
    </lineage>
</organism>
<keyword evidence="2" id="KW-1185">Reference proteome</keyword>
<comment type="caution">
    <text evidence="1">The sequence shown here is derived from an EMBL/GenBank/DDBJ whole genome shotgun (WGS) entry which is preliminary data.</text>
</comment>
<dbReference type="Proteomes" id="UP000093482">
    <property type="component" value="Unassembled WGS sequence"/>
</dbReference>
<name>A0A1C0YUU7_9BACL</name>
<dbReference type="AlphaFoldDB" id="A0A1C0YUU7"/>